<dbReference type="GO" id="GO:0046872">
    <property type="term" value="F:metal ion binding"/>
    <property type="evidence" value="ECO:0007669"/>
    <property type="project" value="UniProtKB-KW"/>
</dbReference>
<dbReference type="InterPro" id="IPR002133">
    <property type="entry name" value="S-AdoMet_synthetase"/>
</dbReference>
<keyword evidence="7" id="KW-0630">Potassium</keyword>
<dbReference type="Proteomes" id="UP001144323">
    <property type="component" value="Unassembled WGS sequence"/>
</dbReference>
<evidence type="ECO:0000256" key="2">
    <source>
        <dbReference type="ARBA" id="ARBA00022679"/>
    </source>
</evidence>
<proteinExistence type="predicted"/>
<dbReference type="EMBL" id="BSEC01000003">
    <property type="protein sequence ID" value="GLI95382.1"/>
    <property type="molecule type" value="Genomic_DNA"/>
</dbReference>
<evidence type="ECO:0000256" key="6">
    <source>
        <dbReference type="ARBA" id="ARBA00022842"/>
    </source>
</evidence>
<comment type="caution">
    <text evidence="9">The sequence shown here is derived from an EMBL/GenBank/DDBJ whole genome shotgun (WGS) entry which is preliminary data.</text>
</comment>
<dbReference type="AlphaFoldDB" id="A0A9W6GYC3"/>
<evidence type="ECO:0000256" key="4">
    <source>
        <dbReference type="ARBA" id="ARBA00022741"/>
    </source>
</evidence>
<accession>A0A9W6GYC3</accession>
<keyword evidence="6" id="KW-0460">Magnesium</keyword>
<keyword evidence="1" id="KW-0554">One-carbon metabolism</keyword>
<dbReference type="RefSeq" id="WP_281806169.1">
    <property type="nucleotide sequence ID" value="NZ_BSEC01000003.1"/>
</dbReference>
<keyword evidence="4" id="KW-0547">Nucleotide-binding</keyword>
<gene>
    <name evidence="9" type="ORF">LMG27198_43740</name>
</gene>
<reference evidence="9" key="1">
    <citation type="journal article" date="2023" name="Int. J. Syst. Evol. Microbiol.">
        <title>Methylocystis iwaonis sp. nov., a type II methane-oxidizing bacterium from surface soil of a rice paddy field in Japan, and emended description of the genus Methylocystis (ex Whittenbury et al. 1970) Bowman et al. 1993.</title>
        <authorList>
            <person name="Kaise H."/>
            <person name="Sawadogo J.B."/>
            <person name="Alam M.S."/>
            <person name="Ueno C."/>
            <person name="Dianou D."/>
            <person name="Shinjo R."/>
            <person name="Asakawa S."/>
        </authorList>
    </citation>
    <scope>NUCLEOTIDE SEQUENCE</scope>
    <source>
        <strain evidence="9">LMG27198</strain>
    </source>
</reference>
<evidence type="ECO:0000259" key="8">
    <source>
        <dbReference type="Pfam" id="PF02773"/>
    </source>
</evidence>
<evidence type="ECO:0000256" key="7">
    <source>
        <dbReference type="ARBA" id="ARBA00022958"/>
    </source>
</evidence>
<protein>
    <recommendedName>
        <fullName evidence="8">S-adenosylmethionine synthetase C-terminal domain-containing protein</fullName>
    </recommendedName>
</protein>
<evidence type="ECO:0000256" key="1">
    <source>
        <dbReference type="ARBA" id="ARBA00022563"/>
    </source>
</evidence>
<dbReference type="Gene3D" id="3.30.300.10">
    <property type="match status" value="1"/>
</dbReference>
<dbReference type="InterPro" id="IPR022636">
    <property type="entry name" value="S-AdoMet_synthetase_sfam"/>
</dbReference>
<evidence type="ECO:0000313" key="9">
    <source>
        <dbReference type="EMBL" id="GLI95382.1"/>
    </source>
</evidence>
<feature type="domain" description="S-adenosylmethionine synthetase C-terminal" evidence="8">
    <location>
        <begin position="24"/>
        <end position="109"/>
    </location>
</feature>
<sequence>MDPSPKGSRLDADHPKSGVLIPCRSTIHLAYAIGQAQPISLSVETFGTGRLDDELIARRVAGVVDFRPAAIVHRLGLRARPETMRDDGFYRRLATYGHFGRTDMFLPWESSDLAEALRS</sequence>
<dbReference type="GO" id="GO:0006556">
    <property type="term" value="P:S-adenosylmethionine biosynthetic process"/>
    <property type="evidence" value="ECO:0007669"/>
    <property type="project" value="InterPro"/>
</dbReference>
<dbReference type="GO" id="GO:0006730">
    <property type="term" value="P:one-carbon metabolic process"/>
    <property type="evidence" value="ECO:0007669"/>
    <property type="project" value="UniProtKB-KW"/>
</dbReference>
<keyword evidence="2" id="KW-0808">Transferase</keyword>
<evidence type="ECO:0000313" key="10">
    <source>
        <dbReference type="Proteomes" id="UP001144323"/>
    </source>
</evidence>
<name>A0A9W6GYC3_9HYPH</name>
<keyword evidence="3" id="KW-0479">Metal-binding</keyword>
<organism evidence="9 10">
    <name type="scientific">Methylocystis echinoides</name>
    <dbReference type="NCBI Taxonomy" id="29468"/>
    <lineage>
        <taxon>Bacteria</taxon>
        <taxon>Pseudomonadati</taxon>
        <taxon>Pseudomonadota</taxon>
        <taxon>Alphaproteobacteria</taxon>
        <taxon>Hyphomicrobiales</taxon>
        <taxon>Methylocystaceae</taxon>
        <taxon>Methylocystis</taxon>
    </lineage>
</organism>
<dbReference type="SUPFAM" id="SSF55973">
    <property type="entry name" value="S-adenosylmethionine synthetase"/>
    <property type="match status" value="1"/>
</dbReference>
<dbReference type="GO" id="GO:0004478">
    <property type="term" value="F:methionine adenosyltransferase activity"/>
    <property type="evidence" value="ECO:0007669"/>
    <property type="project" value="InterPro"/>
</dbReference>
<keyword evidence="10" id="KW-1185">Reference proteome</keyword>
<dbReference type="InterPro" id="IPR022630">
    <property type="entry name" value="S-AdoMet_synt_C"/>
</dbReference>
<evidence type="ECO:0000256" key="3">
    <source>
        <dbReference type="ARBA" id="ARBA00022723"/>
    </source>
</evidence>
<dbReference type="GO" id="GO:0005524">
    <property type="term" value="F:ATP binding"/>
    <property type="evidence" value="ECO:0007669"/>
    <property type="project" value="UniProtKB-KW"/>
</dbReference>
<evidence type="ECO:0000256" key="5">
    <source>
        <dbReference type="ARBA" id="ARBA00022840"/>
    </source>
</evidence>
<dbReference type="PANTHER" id="PTHR11964">
    <property type="entry name" value="S-ADENOSYLMETHIONINE SYNTHETASE"/>
    <property type="match status" value="1"/>
</dbReference>
<dbReference type="Pfam" id="PF02773">
    <property type="entry name" value="S-AdoMet_synt_C"/>
    <property type="match status" value="1"/>
</dbReference>
<keyword evidence="5" id="KW-0067">ATP-binding</keyword>